<keyword evidence="7" id="KW-0067">ATP-binding</keyword>
<dbReference type="SUPFAM" id="SSF52374">
    <property type="entry name" value="Nucleotidylyl transferase"/>
    <property type="match status" value="1"/>
</dbReference>
<dbReference type="InterPro" id="IPR024909">
    <property type="entry name" value="Cys-tRNA/MSH_ligase"/>
</dbReference>
<sequence>MESWGSIAVPKLNYPLQMPSLILTDSKTQAKKLLAKKDVYRMYVCGITPYDATHLGHAATYLTFDLLQRYLRASGSTVNYVQNITDIDDPLLERANRDGVDWQVLAHSQIDLFRSDMNALRVIPPAHYIGAVEAIPLVVQAIQGLSSKGTTYLIEDDLYFENGACDDFGSLSHLSKAEMESIFAQRGGDPTLVGKKDSLDCLVWMAQRPGEPGWDSELGTGRPGWHIECTAIAYQYLVPDPESPELIDIQGGGSDLIFPHHEMCRSQATVLTGKELASTYVHAGMLGLDGEKMSKSKGNLVFVSTLLAEGVDPMVIRYALMMEHYHRDRMWTNDVLLQANQEVNKLRAALSMDHVAPTETVIAEVIHALSNDLDTPAALHALQSWTIKSQEGSGDGDATTLRICLDALLGLVL</sequence>
<dbReference type="GO" id="GO:0005524">
    <property type="term" value="F:ATP binding"/>
    <property type="evidence" value="ECO:0007669"/>
    <property type="project" value="UniProtKB-KW"/>
</dbReference>
<evidence type="ECO:0000256" key="8">
    <source>
        <dbReference type="ARBA" id="ARBA00033376"/>
    </source>
</evidence>
<protein>
    <recommendedName>
        <fullName evidence="4">L-cysteine:1D-myo-inositol 2-amino-2-deoxy-alpha-D-glucopyranoside ligase</fullName>
        <ecNumber evidence="3">6.3.1.13</ecNumber>
    </recommendedName>
    <alternativeName>
        <fullName evidence="8">Mycothiol ligase</fullName>
    </alternativeName>
</protein>
<organism evidence="11">
    <name type="scientific">freshwater metagenome</name>
    <dbReference type="NCBI Taxonomy" id="449393"/>
    <lineage>
        <taxon>unclassified sequences</taxon>
        <taxon>metagenomes</taxon>
        <taxon>ecological metagenomes</taxon>
    </lineage>
</organism>
<dbReference type="AlphaFoldDB" id="A0A6J6MPP2"/>
<dbReference type="EMBL" id="CAFABF010000066">
    <property type="protein sequence ID" value="CAB4831608.1"/>
    <property type="molecule type" value="Genomic_DNA"/>
</dbReference>
<evidence type="ECO:0000256" key="4">
    <source>
        <dbReference type="ARBA" id="ARBA00020068"/>
    </source>
</evidence>
<evidence type="ECO:0000259" key="10">
    <source>
        <dbReference type="Pfam" id="PF01406"/>
    </source>
</evidence>
<dbReference type="InterPro" id="IPR014729">
    <property type="entry name" value="Rossmann-like_a/b/a_fold"/>
</dbReference>
<dbReference type="PANTHER" id="PTHR10890">
    <property type="entry name" value="CYSTEINYL-TRNA SYNTHETASE"/>
    <property type="match status" value="1"/>
</dbReference>
<comment type="catalytic activity">
    <reaction evidence="9">
        <text>1D-myo-inositol 2-amino-2-deoxy-alpha-D-glucopyranoside + L-cysteine + ATP = 1D-myo-inositol 2-(L-cysteinylamino)-2-deoxy-alpha-D-glucopyranoside + AMP + diphosphate + H(+)</text>
        <dbReference type="Rhea" id="RHEA:26176"/>
        <dbReference type="ChEBI" id="CHEBI:15378"/>
        <dbReference type="ChEBI" id="CHEBI:30616"/>
        <dbReference type="ChEBI" id="CHEBI:33019"/>
        <dbReference type="ChEBI" id="CHEBI:35235"/>
        <dbReference type="ChEBI" id="CHEBI:58886"/>
        <dbReference type="ChEBI" id="CHEBI:58887"/>
        <dbReference type="ChEBI" id="CHEBI:456215"/>
        <dbReference type="EC" id="6.3.1.13"/>
    </reaction>
</comment>
<evidence type="ECO:0000313" key="12">
    <source>
        <dbReference type="EMBL" id="CAB4831608.1"/>
    </source>
</evidence>
<accession>A0A6J6MPP2</accession>
<dbReference type="PANTHER" id="PTHR10890:SF3">
    <property type="entry name" value="CYSTEINE--TRNA LIGASE, CYTOPLASMIC"/>
    <property type="match status" value="1"/>
</dbReference>
<evidence type="ECO:0000256" key="6">
    <source>
        <dbReference type="ARBA" id="ARBA00022741"/>
    </source>
</evidence>
<name>A0A6J6MPP2_9ZZZZ</name>
<evidence type="ECO:0000313" key="11">
    <source>
        <dbReference type="EMBL" id="CAB4674894.1"/>
    </source>
</evidence>
<evidence type="ECO:0000256" key="7">
    <source>
        <dbReference type="ARBA" id="ARBA00022840"/>
    </source>
</evidence>
<proteinExistence type="inferred from homology"/>
<dbReference type="InterPro" id="IPR032678">
    <property type="entry name" value="tRNA-synt_1_cat_dom"/>
</dbReference>
<evidence type="ECO:0000256" key="3">
    <source>
        <dbReference type="ARBA" id="ARBA00012088"/>
    </source>
</evidence>
<dbReference type="Pfam" id="PF01406">
    <property type="entry name" value="tRNA-synt_1e"/>
    <property type="match status" value="1"/>
</dbReference>
<evidence type="ECO:0000256" key="5">
    <source>
        <dbReference type="ARBA" id="ARBA00022598"/>
    </source>
</evidence>
<gene>
    <name evidence="11" type="ORF">UFOPK2359_00266</name>
    <name evidence="12" type="ORF">UFOPK3167_01078</name>
</gene>
<evidence type="ECO:0000256" key="1">
    <source>
        <dbReference type="ARBA" id="ARBA00003679"/>
    </source>
</evidence>
<comment type="function">
    <text evidence="1">Catalyzes the ATP-dependent condensation of GlcN-Ins and L-cysteine to form L-Cys-GlcN-Ins.</text>
</comment>
<evidence type="ECO:0000256" key="2">
    <source>
        <dbReference type="ARBA" id="ARBA00007723"/>
    </source>
</evidence>
<dbReference type="PRINTS" id="PR00983">
    <property type="entry name" value="TRNASYNTHCYS"/>
</dbReference>
<comment type="similarity">
    <text evidence="2">Belongs to the class-I aminoacyl-tRNA synthetase family. MshC subfamily.</text>
</comment>
<feature type="domain" description="tRNA synthetases class I catalytic" evidence="10">
    <location>
        <begin position="39"/>
        <end position="339"/>
    </location>
</feature>
<dbReference type="EMBL" id="CAEZXG010000009">
    <property type="protein sequence ID" value="CAB4674894.1"/>
    <property type="molecule type" value="Genomic_DNA"/>
</dbReference>
<dbReference type="GO" id="GO:0010125">
    <property type="term" value="P:mycothiol biosynthetic process"/>
    <property type="evidence" value="ECO:0007669"/>
    <property type="project" value="InterPro"/>
</dbReference>
<dbReference type="InterPro" id="IPR017812">
    <property type="entry name" value="Mycothiol_ligase_MshC"/>
</dbReference>
<dbReference type="EC" id="6.3.1.13" evidence="3"/>
<keyword evidence="6" id="KW-0547">Nucleotide-binding</keyword>
<dbReference type="GO" id="GO:0004817">
    <property type="term" value="F:cysteine-tRNA ligase activity"/>
    <property type="evidence" value="ECO:0007669"/>
    <property type="project" value="TreeGrafter"/>
</dbReference>
<dbReference type="GO" id="GO:0005829">
    <property type="term" value="C:cytosol"/>
    <property type="evidence" value="ECO:0007669"/>
    <property type="project" value="TreeGrafter"/>
</dbReference>
<dbReference type="GO" id="GO:0035446">
    <property type="term" value="F:cysteine-glucosaminylinositol ligase activity"/>
    <property type="evidence" value="ECO:0007669"/>
    <property type="project" value="UniProtKB-EC"/>
</dbReference>
<dbReference type="Gene3D" id="1.20.120.640">
    <property type="entry name" value="Anticodon-binding domain of a subclass of class I aminoacyl-tRNA synthetases"/>
    <property type="match status" value="1"/>
</dbReference>
<keyword evidence="5" id="KW-0436">Ligase</keyword>
<dbReference type="GO" id="GO:0006423">
    <property type="term" value="P:cysteinyl-tRNA aminoacylation"/>
    <property type="evidence" value="ECO:0007669"/>
    <property type="project" value="TreeGrafter"/>
</dbReference>
<evidence type="ECO:0000256" key="9">
    <source>
        <dbReference type="ARBA" id="ARBA00048350"/>
    </source>
</evidence>
<dbReference type="Gene3D" id="3.40.50.620">
    <property type="entry name" value="HUPs"/>
    <property type="match status" value="1"/>
</dbReference>
<dbReference type="NCBIfam" id="TIGR03447">
    <property type="entry name" value="mycothiol_MshC"/>
    <property type="match status" value="1"/>
</dbReference>
<reference evidence="11" key="1">
    <citation type="submission" date="2020-05" db="EMBL/GenBank/DDBJ databases">
        <authorList>
            <person name="Chiriac C."/>
            <person name="Salcher M."/>
            <person name="Ghai R."/>
            <person name="Kavagutti S V."/>
        </authorList>
    </citation>
    <scope>NUCLEOTIDE SEQUENCE</scope>
</reference>